<sequence>MTESSIDILSDDPIRYRETFILKSKATVKFTSVFKLDNVPNAPPQYFDTSPHLKSSHNRWWSFKTKSSSFIFRRNLETILSHAMPLPKIKGDKYRPYVLHDHNLTNTFQTWSASLNQALYLLEIDKILQYPDTAGEATKSHYRERIRKVIFGYFVWLLWYAERNVFPETAPLHWPGKLMPPAKKYETRGIPGEVKKEKGKEVLNRYTKKYPVAEVEPSAGLAEGSTSQSDVLYPEEPDNPSPAKPVEPELSKYEDKFRNCCQFLILLGRCLENYPKEERLFTQMVEAFLKPAWEPIEMSKHQGSQLWPEQLEGPGEFPPPYARFLDWGDYENCGYGQGIYVYVITTQVLVWRAVKSTNRLLKLVSNDKGWSKWTIDKSLGDEAIRDQTTEVFRRLDADTSRDCFPDRFYSKIKGHIRESLLDQWSCDIVVPSFVEDFFFDDKNEPLSAWTETLRYYDTFSDSTKSQTPNIWEYFMRYQLTIDNDRRQALRESFEARAYSVGLFTNDAVIPSSHCPHTTSWEIVTYVLSADHTEELYPQATDHPARADQAQGPTLPQEGLMNAGINPNADAGAGVRQDGRKRRKLGKGFDITAEDRRQVNDPPSYGQWHWFREPLFMKHKPKEFEVNREFIKRFLQPEINWSYFWETSQGRDNFMENVVDAPNYDWGDEKNTLIQPSRSGKHRRFPGGEALLKLRERRDPQVDKKRIFDMKDCTIEHLIALMASIDFQEAGHIGEFLSRLRIMDPQEMRFAEQTIMPDNLWITEFNINFITAPLLANREWPHPSNYFSKKHAKFQNINDVIPDRVMAEAAMGFRIIGDLHDRYWTCYVFYDFGTKELTSEARNIVLQSDYGRSSSQRKCLEGFLVRQALDLVLVEAKTVLQTIAKSTRRKNEKSQTLFNPFLTEDDLSGENYLKTMNKNIVFYPWLLDVYGALRDKCNKSRNVAEQWITAEGTRKYKPRWSEKDQKSFGEEVAKNQMEVKTRCTRLEKMAKNSQERIDRIKTLKEWLSSELALREARTSTQLAYTVNLFAVVTTIYLPLTFSAAIVAIQDFRWSSPAKALAKITLAVAFGTLILLMNISLLRRSLAALKTWAQHLVRRGMEGVPDSEGFPTGSVCREKRPTWAYWSERANNLHEVEKRTVPTINATPASESGWWYMYFVAIFIVIVFPVQELTFTIHTLQLQPIENSGPLKKLVRVPWAPIWIVQLSLVYVIMLVGCAIRSSVRLVHRAAVWLWIGKDIAGDGRAPAGEDGGGSGSEPGTVQKGRLVGWLVEPAKIMQLLVIAEALAFKEKKKGSDEESQEAVRTSPAARGMDVVSSNAGEVSTCTLR</sequence>
<keyword evidence="2" id="KW-0812">Transmembrane</keyword>
<dbReference type="Proteomes" id="UP000246991">
    <property type="component" value="Unassembled WGS sequence"/>
</dbReference>
<accession>A0A317SWV1</accession>
<name>A0A317SWV1_9PEZI</name>
<evidence type="ECO:0000313" key="3">
    <source>
        <dbReference type="EMBL" id="PWW77876.1"/>
    </source>
</evidence>
<gene>
    <name evidence="3" type="ORF">C7212DRAFT_276900</name>
</gene>
<organism evidence="3 4">
    <name type="scientific">Tuber magnatum</name>
    <name type="common">white Piedmont truffle</name>
    <dbReference type="NCBI Taxonomy" id="42249"/>
    <lineage>
        <taxon>Eukaryota</taxon>
        <taxon>Fungi</taxon>
        <taxon>Dikarya</taxon>
        <taxon>Ascomycota</taxon>
        <taxon>Pezizomycotina</taxon>
        <taxon>Pezizomycetes</taxon>
        <taxon>Pezizales</taxon>
        <taxon>Tuberaceae</taxon>
        <taxon>Tuber</taxon>
    </lineage>
</organism>
<protein>
    <submittedName>
        <fullName evidence="3">Uncharacterized protein</fullName>
    </submittedName>
</protein>
<dbReference type="STRING" id="42249.A0A317SWV1"/>
<feature type="region of interest" description="Disordered" evidence="1">
    <location>
        <begin position="556"/>
        <end position="588"/>
    </location>
</feature>
<evidence type="ECO:0000256" key="1">
    <source>
        <dbReference type="SAM" id="MobiDB-lite"/>
    </source>
</evidence>
<feature type="transmembrane region" description="Helical" evidence="2">
    <location>
        <begin position="1195"/>
        <end position="1215"/>
    </location>
</feature>
<feature type="transmembrane region" description="Helical" evidence="2">
    <location>
        <begin position="1153"/>
        <end position="1175"/>
    </location>
</feature>
<comment type="caution">
    <text evidence="3">The sequence shown here is derived from an EMBL/GenBank/DDBJ whole genome shotgun (WGS) entry which is preliminary data.</text>
</comment>
<feature type="compositionally biased region" description="Polar residues" evidence="1">
    <location>
        <begin position="1314"/>
        <end position="1327"/>
    </location>
</feature>
<feature type="region of interest" description="Disordered" evidence="1">
    <location>
        <begin position="217"/>
        <end position="248"/>
    </location>
</feature>
<keyword evidence="2" id="KW-0472">Membrane</keyword>
<feature type="region of interest" description="Disordered" evidence="1">
    <location>
        <begin position="1293"/>
        <end position="1327"/>
    </location>
</feature>
<keyword evidence="2" id="KW-1133">Transmembrane helix</keyword>
<keyword evidence="4" id="KW-1185">Reference proteome</keyword>
<proteinExistence type="predicted"/>
<dbReference type="OrthoDB" id="5361176at2759"/>
<dbReference type="EMBL" id="PYWC01000019">
    <property type="protein sequence ID" value="PWW77876.1"/>
    <property type="molecule type" value="Genomic_DNA"/>
</dbReference>
<feature type="transmembrane region" description="Helical" evidence="2">
    <location>
        <begin position="1021"/>
        <end position="1047"/>
    </location>
</feature>
<evidence type="ECO:0000256" key="2">
    <source>
        <dbReference type="SAM" id="Phobius"/>
    </source>
</evidence>
<reference evidence="3 4" key="1">
    <citation type="submission" date="2018-03" db="EMBL/GenBank/DDBJ databases">
        <title>Genomes of Pezizomycetes fungi and the evolution of truffles.</title>
        <authorList>
            <person name="Murat C."/>
            <person name="Payen T."/>
            <person name="Noel B."/>
            <person name="Kuo A."/>
            <person name="Martin F.M."/>
        </authorList>
    </citation>
    <scope>NUCLEOTIDE SEQUENCE [LARGE SCALE GENOMIC DNA]</scope>
    <source>
        <strain evidence="3">091103-1</strain>
    </source>
</reference>
<evidence type="ECO:0000313" key="4">
    <source>
        <dbReference type="Proteomes" id="UP000246991"/>
    </source>
</evidence>
<feature type="transmembrane region" description="Helical" evidence="2">
    <location>
        <begin position="1059"/>
        <end position="1080"/>
    </location>
</feature>